<feature type="domain" description="HTH araC/xylS-type" evidence="4">
    <location>
        <begin position="190"/>
        <end position="288"/>
    </location>
</feature>
<dbReference type="PRINTS" id="PR00032">
    <property type="entry name" value="HTHARAC"/>
</dbReference>
<evidence type="ECO:0000256" key="1">
    <source>
        <dbReference type="ARBA" id="ARBA00023015"/>
    </source>
</evidence>
<dbReference type="InterPro" id="IPR003313">
    <property type="entry name" value="AraC-bd"/>
</dbReference>
<dbReference type="PANTHER" id="PTHR43280:SF32">
    <property type="entry name" value="TRANSCRIPTIONAL REGULATORY PROTEIN"/>
    <property type="match status" value="1"/>
</dbReference>
<dbReference type="PANTHER" id="PTHR43280">
    <property type="entry name" value="ARAC-FAMILY TRANSCRIPTIONAL REGULATOR"/>
    <property type="match status" value="1"/>
</dbReference>
<reference evidence="5 6" key="1">
    <citation type="submission" date="2019-09" db="EMBL/GenBank/DDBJ databases">
        <title>Chitinophaga ginsengihumi sp. nov., isolated from soil of ginseng rhizosphere.</title>
        <authorList>
            <person name="Lee J."/>
        </authorList>
    </citation>
    <scope>NUCLEOTIDE SEQUENCE [LARGE SCALE GENOMIC DNA]</scope>
    <source>
        <strain evidence="5 6">BN140078</strain>
    </source>
</reference>
<evidence type="ECO:0000313" key="5">
    <source>
        <dbReference type="EMBL" id="KAA2245696.1"/>
    </source>
</evidence>
<evidence type="ECO:0000256" key="2">
    <source>
        <dbReference type="ARBA" id="ARBA00023125"/>
    </source>
</evidence>
<gene>
    <name evidence="5" type="ORF">F0L74_07010</name>
</gene>
<dbReference type="PROSITE" id="PS01124">
    <property type="entry name" value="HTH_ARAC_FAMILY_2"/>
    <property type="match status" value="1"/>
</dbReference>
<evidence type="ECO:0000313" key="6">
    <source>
        <dbReference type="Proteomes" id="UP000324611"/>
    </source>
</evidence>
<dbReference type="Proteomes" id="UP000324611">
    <property type="component" value="Unassembled WGS sequence"/>
</dbReference>
<dbReference type="InterPro" id="IPR020449">
    <property type="entry name" value="Tscrpt_reg_AraC-type_HTH"/>
</dbReference>
<dbReference type="InterPro" id="IPR037923">
    <property type="entry name" value="HTH-like"/>
</dbReference>
<keyword evidence="3" id="KW-0804">Transcription</keyword>
<dbReference type="SUPFAM" id="SSF51215">
    <property type="entry name" value="Regulatory protein AraC"/>
    <property type="match status" value="1"/>
</dbReference>
<dbReference type="GO" id="GO:0043565">
    <property type="term" value="F:sequence-specific DNA binding"/>
    <property type="evidence" value="ECO:0007669"/>
    <property type="project" value="InterPro"/>
</dbReference>
<proteinExistence type="predicted"/>
<comment type="caution">
    <text evidence="5">The sequence shown here is derived from an EMBL/GenBank/DDBJ whole genome shotgun (WGS) entry which is preliminary data.</text>
</comment>
<dbReference type="RefSeq" id="WP_149837086.1">
    <property type="nucleotide sequence ID" value="NZ_VUOC01000001.1"/>
</dbReference>
<dbReference type="GO" id="GO:0003700">
    <property type="term" value="F:DNA-binding transcription factor activity"/>
    <property type="evidence" value="ECO:0007669"/>
    <property type="project" value="InterPro"/>
</dbReference>
<dbReference type="Gene3D" id="1.10.10.60">
    <property type="entry name" value="Homeodomain-like"/>
    <property type="match status" value="1"/>
</dbReference>
<dbReference type="SUPFAM" id="SSF46689">
    <property type="entry name" value="Homeodomain-like"/>
    <property type="match status" value="1"/>
</dbReference>
<dbReference type="Pfam" id="PF12833">
    <property type="entry name" value="HTH_18"/>
    <property type="match status" value="1"/>
</dbReference>
<dbReference type="InterPro" id="IPR009057">
    <property type="entry name" value="Homeodomain-like_sf"/>
</dbReference>
<keyword evidence="2" id="KW-0238">DNA-binding</keyword>
<dbReference type="SMART" id="SM00342">
    <property type="entry name" value="HTH_ARAC"/>
    <property type="match status" value="1"/>
</dbReference>
<evidence type="ECO:0000256" key="3">
    <source>
        <dbReference type="ARBA" id="ARBA00023163"/>
    </source>
</evidence>
<dbReference type="InterPro" id="IPR018060">
    <property type="entry name" value="HTH_AraC"/>
</dbReference>
<evidence type="ECO:0000259" key="4">
    <source>
        <dbReference type="PROSITE" id="PS01124"/>
    </source>
</evidence>
<accession>A0A5B2W550</accession>
<sequence>MPSRRKANIPVHTTDELHPTGLQIHIVDDSNIKDADTVTSAQGIHRDDYYIFLVLKTGAGSMMVDFQYQELTAPGILFVLPGQVHQYISASPGSSSWVIAADSLLISELFQPVFNAESRTGPLSITPQQLEAFNNTCALLNCQLANAPATPYAKPVIHALVTAFAGMVAAVYTEHAGRGKQGQRGAAITSDFRQLLTASYKTMKSPVDYARKMNLSLSYLNEMVKAHTGFPVSYWIQQESMLEARRLLYYTQLSIKEVAYDLGYDDPTYFSRLFKKVVSLSPGDYRKRYRE</sequence>
<dbReference type="EMBL" id="VUOC01000001">
    <property type="protein sequence ID" value="KAA2245696.1"/>
    <property type="molecule type" value="Genomic_DNA"/>
</dbReference>
<dbReference type="Pfam" id="PF02311">
    <property type="entry name" value="AraC_binding"/>
    <property type="match status" value="1"/>
</dbReference>
<dbReference type="AlphaFoldDB" id="A0A5B2W550"/>
<keyword evidence="6" id="KW-1185">Reference proteome</keyword>
<protein>
    <submittedName>
        <fullName evidence="5">Helix-turn-helix domain-containing protein</fullName>
    </submittedName>
</protein>
<keyword evidence="1" id="KW-0805">Transcription regulation</keyword>
<reference evidence="5 6" key="2">
    <citation type="submission" date="2019-09" db="EMBL/GenBank/DDBJ databases">
        <authorList>
            <person name="Jin C."/>
        </authorList>
    </citation>
    <scope>NUCLEOTIDE SEQUENCE [LARGE SCALE GENOMIC DNA]</scope>
    <source>
        <strain evidence="5 6">BN140078</strain>
    </source>
</reference>
<organism evidence="5 6">
    <name type="scientific">Chitinophaga agrisoli</name>
    <dbReference type="NCBI Taxonomy" id="2607653"/>
    <lineage>
        <taxon>Bacteria</taxon>
        <taxon>Pseudomonadati</taxon>
        <taxon>Bacteroidota</taxon>
        <taxon>Chitinophagia</taxon>
        <taxon>Chitinophagales</taxon>
        <taxon>Chitinophagaceae</taxon>
        <taxon>Chitinophaga</taxon>
    </lineage>
</organism>
<name>A0A5B2W550_9BACT</name>